<sequence>MAGGENVKKQKKKRTKFRWLIWVSIIAFSLLAVFLGTHGLQMERWHHAKREAFAEEYRGQASYLKDERHHLKQENLENEKPFQHYEKHHKEKFDGISLILFTIELSFILLGWFILKKTEGQIIRKWIGILLIIIGILPLIPLFVVVVFPIWLYKKRKQNSPHSTTDYTVDSYIVISNNKTDILDQWEKQIRKEEK</sequence>
<evidence type="ECO:0000256" key="1">
    <source>
        <dbReference type="SAM" id="Phobius"/>
    </source>
</evidence>
<proteinExistence type="predicted"/>
<feature type="transmembrane region" description="Helical" evidence="1">
    <location>
        <begin position="20"/>
        <end position="40"/>
    </location>
</feature>
<keyword evidence="1" id="KW-1133">Transmembrane helix</keyword>
<name>A0A1Y3M8D2_9BACI</name>
<feature type="transmembrane region" description="Helical" evidence="1">
    <location>
        <begin position="95"/>
        <end position="115"/>
    </location>
</feature>
<reference evidence="2 3" key="1">
    <citation type="submission" date="2017-02" db="EMBL/GenBank/DDBJ databases">
        <title>Bacillus pseudomycoides isolate FSL K6-0042.</title>
        <authorList>
            <person name="Kovac J."/>
        </authorList>
    </citation>
    <scope>NUCLEOTIDE SEQUENCE [LARGE SCALE GENOMIC DNA]</scope>
    <source>
        <strain evidence="2 3">FSL K6-0042</strain>
    </source>
</reference>
<evidence type="ECO:0000313" key="3">
    <source>
        <dbReference type="Proteomes" id="UP000195321"/>
    </source>
</evidence>
<dbReference type="EMBL" id="MWPX01000037">
    <property type="protein sequence ID" value="OUM46699.1"/>
    <property type="molecule type" value="Genomic_DNA"/>
</dbReference>
<keyword evidence="1" id="KW-0472">Membrane</keyword>
<accession>A0A1Y3M8D2</accession>
<protein>
    <submittedName>
        <fullName evidence="2">Uncharacterized protein</fullName>
    </submittedName>
</protein>
<evidence type="ECO:0000313" key="2">
    <source>
        <dbReference type="EMBL" id="OUM46699.1"/>
    </source>
</evidence>
<comment type="caution">
    <text evidence="2">The sequence shown here is derived from an EMBL/GenBank/DDBJ whole genome shotgun (WGS) entry which is preliminary data.</text>
</comment>
<feature type="transmembrane region" description="Helical" evidence="1">
    <location>
        <begin position="127"/>
        <end position="153"/>
    </location>
</feature>
<dbReference type="AlphaFoldDB" id="A0A1Y3M8D2"/>
<dbReference type="Proteomes" id="UP000195321">
    <property type="component" value="Unassembled WGS sequence"/>
</dbReference>
<organism evidence="2 3">
    <name type="scientific">Bacillus pseudomycoides</name>
    <dbReference type="NCBI Taxonomy" id="64104"/>
    <lineage>
        <taxon>Bacteria</taxon>
        <taxon>Bacillati</taxon>
        <taxon>Bacillota</taxon>
        <taxon>Bacilli</taxon>
        <taxon>Bacillales</taxon>
        <taxon>Bacillaceae</taxon>
        <taxon>Bacillus</taxon>
        <taxon>Bacillus cereus group</taxon>
    </lineage>
</organism>
<gene>
    <name evidence="2" type="ORF">BW425_22375</name>
</gene>
<keyword evidence="1" id="KW-0812">Transmembrane</keyword>